<dbReference type="AlphaFoldDB" id="A0A3G2R8L4"/>
<reference evidence="3 4" key="1">
    <citation type="submission" date="2018-10" db="EMBL/GenBank/DDBJ databases">
        <authorList>
            <person name="Zhang X."/>
        </authorList>
    </citation>
    <scope>NUCLEOTIDE SEQUENCE [LARGE SCALE GENOMIC DNA]</scope>
    <source>
        <strain evidence="3 4">SK-G1</strain>
    </source>
</reference>
<evidence type="ECO:0000313" key="3">
    <source>
        <dbReference type="EMBL" id="AYO31127.1"/>
    </source>
</evidence>
<dbReference type="InterPro" id="IPR023753">
    <property type="entry name" value="FAD/NAD-binding_dom"/>
</dbReference>
<dbReference type="PRINTS" id="PR00368">
    <property type="entry name" value="FADPNR"/>
</dbReference>
<dbReference type="RefSeq" id="WP_120766218.1">
    <property type="nucleotide sequence ID" value="NZ_CP033169.1"/>
</dbReference>
<dbReference type="InterPro" id="IPR036188">
    <property type="entry name" value="FAD/NAD-bd_sf"/>
</dbReference>
<dbReference type="Proteomes" id="UP000280960">
    <property type="component" value="Chromosome"/>
</dbReference>
<keyword evidence="4" id="KW-1185">Reference proteome</keyword>
<dbReference type="PANTHER" id="PTHR42949:SF3">
    <property type="entry name" value="ANAEROBIC GLYCEROL-3-PHOSPHATE DEHYDROGENASE SUBUNIT B"/>
    <property type="match status" value="1"/>
</dbReference>
<dbReference type="Gene3D" id="3.50.50.60">
    <property type="entry name" value="FAD/NAD(P)-binding domain"/>
    <property type="match status" value="2"/>
</dbReference>
<organism evidence="3 4">
    <name type="scientific">Biomaibacter acetigenes</name>
    <dbReference type="NCBI Taxonomy" id="2316383"/>
    <lineage>
        <taxon>Bacteria</taxon>
        <taxon>Bacillati</taxon>
        <taxon>Bacillota</taxon>
        <taxon>Clostridia</taxon>
        <taxon>Thermosediminibacterales</taxon>
        <taxon>Tepidanaerobacteraceae</taxon>
        <taxon>Biomaibacter</taxon>
    </lineage>
</organism>
<dbReference type="PANTHER" id="PTHR42949">
    <property type="entry name" value="ANAEROBIC GLYCEROL-3-PHOSPHATE DEHYDROGENASE SUBUNIT B"/>
    <property type="match status" value="1"/>
</dbReference>
<feature type="domain" description="FAD/NAD(P)-binding" evidence="2">
    <location>
        <begin position="5"/>
        <end position="307"/>
    </location>
</feature>
<dbReference type="Pfam" id="PF07992">
    <property type="entry name" value="Pyr_redox_2"/>
    <property type="match status" value="1"/>
</dbReference>
<dbReference type="KEGG" id="bacg:D2962_11415"/>
<sequence>MNTTEIAIIGAGPAGLSCAVEAARAGVKVTVLDENLKPGGQLFKQIHKFFGSREHKAGIRGFRIGEQLLEETEKLGVEVLLNSTVYGLYEDKLIAYIKDGRDHTLKAKKIVIATGASENALAFPGCTLPGVMGAGAAQTMINVNRVLPGQKIIMVGSGNVGLIVSYQLMQAGADVVALIEAAPKIGGYGVHAAKIRRAGVPIFVSTTIKEVLGEEKVEGVITVELDEKWKPVDGTEKQFEADTVCLAVGLSPLTELAWMAGCEFTYIPALGGHVPIHDRNMETTLTGIYVAGDITGVEEASSAMEEGRLAGVACAESLGYYDEQKAAELKEEIWERLDALRTGPFGEGRFSAKLKQLNARRLLA</sequence>
<gene>
    <name evidence="3" type="ORF">D2962_11415</name>
</gene>
<name>A0A3G2R8L4_9FIRM</name>
<dbReference type="EMBL" id="CP033169">
    <property type="protein sequence ID" value="AYO31127.1"/>
    <property type="molecule type" value="Genomic_DNA"/>
</dbReference>
<protein>
    <submittedName>
        <fullName evidence="3">FAD-dependent oxidoreductase</fullName>
    </submittedName>
</protein>
<keyword evidence="1" id="KW-0560">Oxidoreductase</keyword>
<dbReference type="PRINTS" id="PR00469">
    <property type="entry name" value="PNDRDTASEII"/>
</dbReference>
<dbReference type="GO" id="GO:0016491">
    <property type="term" value="F:oxidoreductase activity"/>
    <property type="evidence" value="ECO:0007669"/>
    <property type="project" value="UniProtKB-KW"/>
</dbReference>
<accession>A0A3G2R8L4</accession>
<evidence type="ECO:0000313" key="4">
    <source>
        <dbReference type="Proteomes" id="UP000280960"/>
    </source>
</evidence>
<proteinExistence type="predicted"/>
<dbReference type="SUPFAM" id="SSF51905">
    <property type="entry name" value="FAD/NAD(P)-binding domain"/>
    <property type="match status" value="1"/>
</dbReference>
<dbReference type="InterPro" id="IPR051691">
    <property type="entry name" value="Metab_Enz_Cyan_OpOx_G3PDH"/>
</dbReference>
<evidence type="ECO:0000256" key="1">
    <source>
        <dbReference type="ARBA" id="ARBA00023002"/>
    </source>
</evidence>
<evidence type="ECO:0000259" key="2">
    <source>
        <dbReference type="Pfam" id="PF07992"/>
    </source>
</evidence>